<dbReference type="InterPro" id="IPR039015">
    <property type="entry name" value="ENDOD1"/>
</dbReference>
<dbReference type="GeneID" id="112843133"/>
<evidence type="ECO:0000259" key="3">
    <source>
        <dbReference type="SMART" id="SM00892"/>
    </source>
</evidence>
<dbReference type="Pfam" id="PF01223">
    <property type="entry name" value="Endonuclease_NS"/>
    <property type="match status" value="1"/>
</dbReference>
<dbReference type="SUPFAM" id="SSF54060">
    <property type="entry name" value="His-Me finger endonucleases"/>
    <property type="match status" value="1"/>
</dbReference>
<dbReference type="RefSeq" id="XP_025756795.1">
    <property type="nucleotide sequence ID" value="XM_025901010.1"/>
</dbReference>
<gene>
    <name evidence="4" type="primary">LOC112843133</name>
</gene>
<evidence type="ECO:0000256" key="1">
    <source>
        <dbReference type="SAM" id="MobiDB-lite"/>
    </source>
</evidence>
<dbReference type="InterPro" id="IPR044925">
    <property type="entry name" value="His-Me_finger_sf"/>
</dbReference>
<evidence type="ECO:0000313" key="4">
    <source>
        <dbReference type="Ensembl" id="ENSONIP00000027388.1"/>
    </source>
</evidence>
<dbReference type="GO" id="GO:0046872">
    <property type="term" value="F:metal ion binding"/>
    <property type="evidence" value="ECO:0007669"/>
    <property type="project" value="InterPro"/>
</dbReference>
<evidence type="ECO:0000259" key="2">
    <source>
        <dbReference type="SMART" id="SM00477"/>
    </source>
</evidence>
<dbReference type="InterPro" id="IPR044929">
    <property type="entry name" value="DNA/RNA_non-sp_Endonuclease_sf"/>
</dbReference>
<dbReference type="Ensembl" id="ENSONIT00000090290.1">
    <property type="protein sequence ID" value="ENSONIP00000027388.1"/>
    <property type="gene ID" value="ENSONIG00000009717.2"/>
</dbReference>
<dbReference type="PANTHER" id="PTHR21472">
    <property type="entry name" value="ENDONUCLEASE DOMAIN-CONTAINING 1 PROTEIN ENDOD1"/>
    <property type="match status" value="1"/>
</dbReference>
<reference evidence="5" key="1">
    <citation type="submission" date="2012-01" db="EMBL/GenBank/DDBJ databases">
        <title>The Genome Sequence of Oreochromis niloticus (Nile Tilapia).</title>
        <authorList>
            <consortium name="Broad Institute Genome Assembly Team"/>
            <consortium name="Broad Institute Sequencing Platform"/>
            <person name="Di Palma F."/>
            <person name="Johnson J."/>
            <person name="Lander E.S."/>
            <person name="Lindblad-Toh K."/>
        </authorList>
    </citation>
    <scope>NUCLEOTIDE SEQUENCE [LARGE SCALE GENOMIC DNA]</scope>
</reference>
<dbReference type="SMART" id="SM00477">
    <property type="entry name" value="NUC"/>
    <property type="match status" value="1"/>
</dbReference>
<protein>
    <submittedName>
        <fullName evidence="4">Uncharacterized LOC112843133</fullName>
    </submittedName>
</protein>
<dbReference type="GO" id="GO:0003676">
    <property type="term" value="F:nucleic acid binding"/>
    <property type="evidence" value="ECO:0007669"/>
    <property type="project" value="InterPro"/>
</dbReference>
<reference evidence="4" key="3">
    <citation type="submission" date="2025-09" db="UniProtKB">
        <authorList>
            <consortium name="Ensembl"/>
        </authorList>
    </citation>
    <scope>IDENTIFICATION</scope>
</reference>
<dbReference type="GO" id="GO:0016787">
    <property type="term" value="F:hydrolase activity"/>
    <property type="evidence" value="ECO:0007669"/>
    <property type="project" value="InterPro"/>
</dbReference>
<dbReference type="PANTHER" id="PTHR21472:SF15">
    <property type="entry name" value="ENDONUCLEASE DOMAIN-CONTAINING 1 PROTEIN-RELATED"/>
    <property type="match status" value="1"/>
</dbReference>
<name>A0A669AYD0_ORENI</name>
<dbReference type="SMART" id="SM00892">
    <property type="entry name" value="Endonuclease_NS"/>
    <property type="match status" value="1"/>
</dbReference>
<keyword evidence="5" id="KW-1185">Reference proteome</keyword>
<dbReference type="Gene3D" id="3.40.570.10">
    <property type="entry name" value="Extracellular Endonuclease, subunit A"/>
    <property type="match status" value="1"/>
</dbReference>
<organism evidence="4 5">
    <name type="scientific">Oreochromis niloticus</name>
    <name type="common">Nile tilapia</name>
    <name type="synonym">Tilapia nilotica</name>
    <dbReference type="NCBI Taxonomy" id="8128"/>
    <lineage>
        <taxon>Eukaryota</taxon>
        <taxon>Metazoa</taxon>
        <taxon>Chordata</taxon>
        <taxon>Craniata</taxon>
        <taxon>Vertebrata</taxon>
        <taxon>Euteleostomi</taxon>
        <taxon>Actinopterygii</taxon>
        <taxon>Neopterygii</taxon>
        <taxon>Teleostei</taxon>
        <taxon>Neoteleostei</taxon>
        <taxon>Acanthomorphata</taxon>
        <taxon>Ovalentaria</taxon>
        <taxon>Cichlomorphae</taxon>
        <taxon>Cichliformes</taxon>
        <taxon>Cichlidae</taxon>
        <taxon>African cichlids</taxon>
        <taxon>Pseudocrenilabrinae</taxon>
        <taxon>Oreochromini</taxon>
        <taxon>Oreochromis</taxon>
    </lineage>
</organism>
<dbReference type="AlphaFoldDB" id="A0A669AYD0"/>
<feature type="domain" description="ENPP1-3/EXOG-like endonuclease/phosphodiesterase" evidence="2">
    <location>
        <begin position="98"/>
        <end position="307"/>
    </location>
</feature>
<feature type="region of interest" description="Disordered" evidence="1">
    <location>
        <begin position="323"/>
        <end position="378"/>
    </location>
</feature>
<dbReference type="GeneTree" id="ENSGT01030000234592"/>
<dbReference type="OrthoDB" id="69221at2759"/>
<feature type="domain" description="DNA/RNA non-specific endonuclease/pyrophosphatase/phosphodiesterase" evidence="3">
    <location>
        <begin position="97"/>
        <end position="304"/>
    </location>
</feature>
<proteinExistence type="predicted"/>
<feature type="compositionally biased region" description="Low complexity" evidence="1">
    <location>
        <begin position="324"/>
        <end position="361"/>
    </location>
</feature>
<reference evidence="4" key="2">
    <citation type="submission" date="2025-08" db="UniProtKB">
        <authorList>
            <consortium name="Ensembl"/>
        </authorList>
    </citation>
    <scope>IDENTIFICATION</scope>
</reference>
<evidence type="ECO:0000313" key="5">
    <source>
        <dbReference type="Proteomes" id="UP000005207"/>
    </source>
</evidence>
<accession>A0A669AYD0</accession>
<dbReference type="InterPro" id="IPR001604">
    <property type="entry name" value="Endo_G_ENPP1-like_dom"/>
</dbReference>
<sequence length="408" mass="45257">MVNFNCASLNVIIYKGFGFSSDQMNQGAVMTLLKQLLLLAALLLLSIVPTETEVVTSVEKCNEFFLQQTPPNITRILERGKILNQNRYKLICQTLNDTRTFVTLYDTQNKIPVFSAAEFNGNISGRPDIWMIEPQLENTTDNPNMRPSNDSIDYENQAGNKDYKNTGFSRGHLFPNSYGSTDLKKNSTFTLTNIVPQIIKFNSGSWNKMEECIKCVLNKYCINNNGNIEGFVVIGAQPSNNSLNNRINIPSVLWSAFCCYSHSKNSWLSSAHWGNNTDHKPEHLKTRTLGKLHRELKIEVFPKTKCPKNTTVTHLYSNLPSNCSCPKTSSKSAPTTSTATTSVSASSSSTYNSSFSSPETSVPLSTTSGKSTTAPMSTTIASVKKFKVNENDVKGKHFLGPKKKKIPT</sequence>
<dbReference type="KEGG" id="onl:112843133"/>
<dbReference type="InterPro" id="IPR020821">
    <property type="entry name" value="ENPP1-3/EXOG-like_nuc-like"/>
</dbReference>
<feature type="compositionally biased region" description="Polar residues" evidence="1">
    <location>
        <begin position="362"/>
        <end position="378"/>
    </location>
</feature>
<dbReference type="Proteomes" id="UP000005207">
    <property type="component" value="Linkage group LG3"/>
</dbReference>